<evidence type="ECO:0000259" key="1">
    <source>
        <dbReference type="Pfam" id="PF13546"/>
    </source>
</evidence>
<name>A0ABV6NPJ9_9BACI</name>
<feature type="domain" description="Transposase IS701-like DDE" evidence="1">
    <location>
        <begin position="18"/>
        <end position="158"/>
    </location>
</feature>
<organism evidence="2 3">
    <name type="scientific">Halalkalibacter alkalisediminis</name>
    <dbReference type="NCBI Taxonomy" id="935616"/>
    <lineage>
        <taxon>Bacteria</taxon>
        <taxon>Bacillati</taxon>
        <taxon>Bacillota</taxon>
        <taxon>Bacilli</taxon>
        <taxon>Bacillales</taxon>
        <taxon>Bacillaceae</taxon>
        <taxon>Halalkalibacter</taxon>
    </lineage>
</organism>
<feature type="non-terminal residue" evidence="2">
    <location>
        <position position="1"/>
    </location>
</feature>
<comment type="caution">
    <text evidence="2">The sequence shown here is derived from an EMBL/GenBank/DDBJ whole genome shotgun (WGS) entry which is preliminary data.</text>
</comment>
<proteinExistence type="predicted"/>
<protein>
    <submittedName>
        <fullName evidence="2">Transposase</fullName>
    </submittedName>
</protein>
<evidence type="ECO:0000313" key="3">
    <source>
        <dbReference type="Proteomes" id="UP001589833"/>
    </source>
</evidence>
<evidence type="ECO:0000313" key="2">
    <source>
        <dbReference type="EMBL" id="MFC0562324.1"/>
    </source>
</evidence>
<dbReference type="Pfam" id="PF13546">
    <property type="entry name" value="DDE_5"/>
    <property type="match status" value="1"/>
</dbReference>
<keyword evidence="3" id="KW-1185">Reference proteome</keyword>
<accession>A0ABV6NPJ9</accession>
<sequence>HRNWYQAGLSKQAVDLPGKDAIYRFLKVPTFNWRKFLSSLSSKVIQRFQKLTSSKRVSVFILDDSVYSRNRSKNVELLSRIHDHVTHKFVKGFSLLTLGWSDGFSFVPVDFALLSSAKKTNRFCEMDSSIDKRTSGFKRRMAAIQSKPEVAAKLIHLYKRDKRRNLSFNVMNWGSWLVLVRRAFF</sequence>
<dbReference type="RefSeq" id="WP_390187752.1">
    <property type="nucleotide sequence ID" value="NZ_JBHLTR010000122.1"/>
</dbReference>
<reference evidence="2 3" key="1">
    <citation type="submission" date="2024-09" db="EMBL/GenBank/DDBJ databases">
        <authorList>
            <person name="Sun Q."/>
            <person name="Mori K."/>
        </authorList>
    </citation>
    <scope>NUCLEOTIDE SEQUENCE [LARGE SCALE GENOMIC DNA]</scope>
    <source>
        <strain evidence="2 3">NCAIM B.02301</strain>
    </source>
</reference>
<dbReference type="InterPro" id="IPR038721">
    <property type="entry name" value="IS701-like_DDE_dom"/>
</dbReference>
<dbReference type="EMBL" id="JBHLTR010000122">
    <property type="protein sequence ID" value="MFC0562324.1"/>
    <property type="molecule type" value="Genomic_DNA"/>
</dbReference>
<gene>
    <name evidence="2" type="ORF">ACFFH4_26145</name>
</gene>
<dbReference type="SUPFAM" id="SSF53098">
    <property type="entry name" value="Ribonuclease H-like"/>
    <property type="match status" value="1"/>
</dbReference>
<dbReference type="InterPro" id="IPR012337">
    <property type="entry name" value="RNaseH-like_sf"/>
</dbReference>
<dbReference type="Proteomes" id="UP001589833">
    <property type="component" value="Unassembled WGS sequence"/>
</dbReference>